<organism evidence="2 3">
    <name type="scientific">Pseudorhodoplanes sinuspersici</name>
    <dbReference type="NCBI Taxonomy" id="1235591"/>
    <lineage>
        <taxon>Bacteria</taxon>
        <taxon>Pseudomonadati</taxon>
        <taxon>Pseudomonadota</taxon>
        <taxon>Alphaproteobacteria</taxon>
        <taxon>Hyphomicrobiales</taxon>
        <taxon>Pseudorhodoplanes</taxon>
    </lineage>
</organism>
<dbReference type="InterPro" id="IPR036866">
    <property type="entry name" value="RibonucZ/Hydroxyglut_hydro"/>
</dbReference>
<dbReference type="InterPro" id="IPR001279">
    <property type="entry name" value="Metallo-B-lactamas"/>
</dbReference>
<dbReference type="AlphaFoldDB" id="A0A1W6ZYN8"/>
<dbReference type="Pfam" id="PF00753">
    <property type="entry name" value="Lactamase_B"/>
    <property type="match status" value="2"/>
</dbReference>
<dbReference type="STRING" id="1235591.CAK95_24160"/>
<dbReference type="EMBL" id="CP021112">
    <property type="protein sequence ID" value="ARQ01845.1"/>
    <property type="molecule type" value="Genomic_DNA"/>
</dbReference>
<keyword evidence="2" id="KW-0378">Hydrolase</keyword>
<dbReference type="InterPro" id="IPR001763">
    <property type="entry name" value="Rhodanese-like_dom"/>
</dbReference>
<dbReference type="InterPro" id="IPR051682">
    <property type="entry name" value="Mito_Persulfide_Diox"/>
</dbReference>
<dbReference type="GO" id="GO:0006749">
    <property type="term" value="P:glutathione metabolic process"/>
    <property type="evidence" value="ECO:0007669"/>
    <property type="project" value="InterPro"/>
</dbReference>
<dbReference type="FunFam" id="3.60.15.10:FF:000070">
    <property type="entry name" value="Glyoxylase, beta-lactamase superfamily II"/>
    <property type="match status" value="1"/>
</dbReference>
<dbReference type="PANTHER" id="PTHR43084">
    <property type="entry name" value="PERSULFIDE DIOXYGENASE ETHE1"/>
    <property type="match status" value="1"/>
</dbReference>
<gene>
    <name evidence="2" type="ORF">CAK95_24160</name>
</gene>
<dbReference type="SMART" id="SM00450">
    <property type="entry name" value="RHOD"/>
    <property type="match status" value="1"/>
</dbReference>
<dbReference type="GO" id="GO:0050313">
    <property type="term" value="F:sulfur dioxygenase activity"/>
    <property type="evidence" value="ECO:0007669"/>
    <property type="project" value="InterPro"/>
</dbReference>
<dbReference type="Pfam" id="PF00581">
    <property type="entry name" value="Rhodanese"/>
    <property type="match status" value="1"/>
</dbReference>
<dbReference type="GO" id="GO:0016787">
    <property type="term" value="F:hydrolase activity"/>
    <property type="evidence" value="ECO:0007669"/>
    <property type="project" value="UniProtKB-KW"/>
</dbReference>
<reference evidence="2 3" key="1">
    <citation type="submission" date="2017-05" db="EMBL/GenBank/DDBJ databases">
        <title>Full genome sequence of Pseudorhodoplanes sinuspersici.</title>
        <authorList>
            <person name="Dastgheib S.M.M."/>
            <person name="Shavandi M."/>
            <person name="Tirandaz H."/>
        </authorList>
    </citation>
    <scope>NUCLEOTIDE SEQUENCE [LARGE SCALE GENOMIC DNA]</scope>
    <source>
        <strain evidence="2 3">RIPI110</strain>
    </source>
</reference>
<keyword evidence="3" id="KW-1185">Reference proteome</keyword>
<keyword evidence="1" id="KW-0479">Metal-binding</keyword>
<dbReference type="CDD" id="cd07724">
    <property type="entry name" value="POD-like_MBL-fold"/>
    <property type="match status" value="1"/>
</dbReference>
<sequence length="345" mass="37799">MIFRQLFDSVSGTYSYLLASRAGGEALIIDPVLDKVDHYLRLVRELDLRLVKAVDTHLHADHITGLGALRDRTRCITVMGEQTKADVVSMRLAEGDKLSIEGLALDVLYTPGHTDDSYSFVMGDRVFTGDTLLIRGTGRTDFQNGDPRMQYESLFGKLLRLPDETLVYPAHDYKGETVSTIGEEKRFNPRLQVHSVNEYVALMNNLKLPNPKMMDVAVPANLQVGLHQDEIARRGWSIDATTAIALAGRSDVALIDLREKREREKHGIIPGSLHAPYAELQENISPGGLVHELAAATGKRIVFYCAFGERSAMAVQAAQDAGIAAARHIEGGIAAWKKAGGPLAS</sequence>
<proteinExistence type="predicted"/>
<dbReference type="Proteomes" id="UP000194137">
    <property type="component" value="Chromosome"/>
</dbReference>
<dbReference type="SUPFAM" id="SSF52821">
    <property type="entry name" value="Rhodanese/Cell cycle control phosphatase"/>
    <property type="match status" value="1"/>
</dbReference>
<protein>
    <submittedName>
        <fullName evidence="2">Hydrolase glyoxylase</fullName>
    </submittedName>
</protein>
<dbReference type="PANTHER" id="PTHR43084:SF1">
    <property type="entry name" value="PERSULFIDE DIOXYGENASE ETHE1, MITOCHONDRIAL"/>
    <property type="match status" value="1"/>
</dbReference>
<dbReference type="SMART" id="SM00849">
    <property type="entry name" value="Lactamase_B"/>
    <property type="match status" value="1"/>
</dbReference>
<dbReference type="InterPro" id="IPR044528">
    <property type="entry name" value="POD-like_MBL-fold"/>
</dbReference>
<dbReference type="OrthoDB" id="9784009at2"/>
<evidence type="ECO:0000313" key="3">
    <source>
        <dbReference type="Proteomes" id="UP000194137"/>
    </source>
</evidence>
<dbReference type="Gene3D" id="3.60.15.10">
    <property type="entry name" value="Ribonuclease Z/Hydroxyacylglutathione hydrolase-like"/>
    <property type="match status" value="1"/>
</dbReference>
<dbReference type="SUPFAM" id="SSF56281">
    <property type="entry name" value="Metallo-hydrolase/oxidoreductase"/>
    <property type="match status" value="1"/>
</dbReference>
<dbReference type="GO" id="GO:0070813">
    <property type="term" value="P:hydrogen sulfide metabolic process"/>
    <property type="evidence" value="ECO:0007669"/>
    <property type="project" value="TreeGrafter"/>
</dbReference>
<evidence type="ECO:0000313" key="2">
    <source>
        <dbReference type="EMBL" id="ARQ01845.1"/>
    </source>
</evidence>
<dbReference type="InterPro" id="IPR036873">
    <property type="entry name" value="Rhodanese-like_dom_sf"/>
</dbReference>
<dbReference type="GO" id="GO:0046872">
    <property type="term" value="F:metal ion binding"/>
    <property type="evidence" value="ECO:0007669"/>
    <property type="project" value="UniProtKB-KW"/>
</dbReference>
<dbReference type="KEGG" id="psin:CAK95_24160"/>
<dbReference type="Gene3D" id="3.40.250.10">
    <property type="entry name" value="Rhodanese-like domain"/>
    <property type="match status" value="1"/>
</dbReference>
<name>A0A1W6ZYN8_9HYPH</name>
<dbReference type="PROSITE" id="PS50206">
    <property type="entry name" value="RHODANESE_3"/>
    <property type="match status" value="1"/>
</dbReference>
<evidence type="ECO:0000256" key="1">
    <source>
        <dbReference type="ARBA" id="ARBA00022723"/>
    </source>
</evidence>
<accession>A0A1W6ZYN8</accession>
<dbReference type="RefSeq" id="WP_086090239.1">
    <property type="nucleotide sequence ID" value="NZ_CP021112.1"/>
</dbReference>